<dbReference type="InterPro" id="IPR022310">
    <property type="entry name" value="NAD/GMP_synthase"/>
</dbReference>
<feature type="active site" description="Proton acceptor; for glutaminase activity" evidence="7">
    <location>
        <position position="43"/>
    </location>
</feature>
<comment type="similarity">
    <text evidence="2 7 8">In the C-terminal section; belongs to the NAD synthetase family.</text>
</comment>
<dbReference type="EC" id="6.3.5.1" evidence="7 8"/>
<feature type="binding site" evidence="7">
    <location>
        <position position="413"/>
    </location>
    <ligand>
        <name>deamido-NAD(+)</name>
        <dbReference type="ChEBI" id="CHEBI:58437"/>
        <note>ligand shared between two neighboring subunits</note>
    </ligand>
</feature>
<dbReference type="InterPro" id="IPR014445">
    <property type="entry name" value="Gln-dep_NAD_synthase"/>
</dbReference>
<dbReference type="NCBIfam" id="TIGR00552">
    <property type="entry name" value="nadE"/>
    <property type="match status" value="1"/>
</dbReference>
<comment type="caution">
    <text evidence="11">The sequence shown here is derived from an EMBL/GenBank/DDBJ whole genome shotgun (WGS) entry which is preliminary data.</text>
</comment>
<feature type="active site" description="For glutaminase activity" evidence="7">
    <location>
        <position position="115"/>
    </location>
</feature>
<sequence length="564" mass="60852">MTLRIAMAQLDYKLCDFSANLARIRAAVAQAEAAGAHLVVFSELCLSGYYPQDMVEEPDFLARQQRALDAVLALSGQTSAALVIGAVTRNAGVGKPLHNSLLVIQGGAVTLTYHKQLLPTYNIFDDLRHFEPGPANPALLAIGGVRIGFLVCEDAWNDRGTDYALDPVGALAAAGAQLLVCINASPSNVGKLAQRHALFERIGARWKLPLVYVNQVGANDQIVFDGASFALDPRHGVVRQLPCFEEAVATVDFDGGFADAGGPLRERVGIELPDSEFYYRQVVLGLRDYAAKIGFGKVVIGSSGGIDSALTLALAADALGPDNVVAITMPSQYSSAGSVTDSAALCRNLGVTLLEHPIAGLVAAYRGGFDTAFAADPSRLTVENLQARIRGTILMAYSNHFGHLLLTTGNKSEISVGYCTLYGDTNGGLNIIGDLYKTEVFALARHYNARHGRELIPQAIIDKAPSAELSEGQRDSDSLPPYPVLDEILKFHIEGERLRPAEYDTARAFVRQLQEDGQQVLVARVLDLVARSEFKRRQAPPIIRLRNRAFGNGRQMPIAARYRD</sequence>
<keyword evidence="6 7" id="KW-0520">NAD</keyword>
<dbReference type="Proteomes" id="UP001216674">
    <property type="component" value="Unassembled WGS sequence"/>
</dbReference>
<comment type="pathway">
    <text evidence="1 7 8">Cofactor biosynthesis; NAD(+) biosynthesis; NAD(+) from deamido-NAD(+) (L-Gln route): step 1/1.</text>
</comment>
<dbReference type="CDD" id="cd00553">
    <property type="entry name" value="NAD_synthase"/>
    <property type="match status" value="1"/>
</dbReference>
<dbReference type="NCBIfam" id="NF010588">
    <property type="entry name" value="PRK13981.1"/>
    <property type="match status" value="1"/>
</dbReference>
<dbReference type="InterPro" id="IPR003010">
    <property type="entry name" value="C-N_Hydrolase"/>
</dbReference>
<dbReference type="EMBL" id="JARJLM010000661">
    <property type="protein sequence ID" value="MDF3839218.1"/>
    <property type="molecule type" value="Genomic_DNA"/>
</dbReference>
<evidence type="ECO:0000256" key="8">
    <source>
        <dbReference type="PIRNR" id="PIRNR006630"/>
    </source>
</evidence>
<dbReference type="Gene3D" id="3.60.110.10">
    <property type="entry name" value="Carbon-nitrogen hydrolase"/>
    <property type="match status" value="1"/>
</dbReference>
<evidence type="ECO:0000256" key="3">
    <source>
        <dbReference type="ARBA" id="ARBA00022598"/>
    </source>
</evidence>
<name>A0ABT6B3L5_9BURK</name>
<dbReference type="CDD" id="cd07570">
    <property type="entry name" value="GAT_Gln-NAD-synth"/>
    <property type="match status" value="1"/>
</dbReference>
<dbReference type="SUPFAM" id="SSF52402">
    <property type="entry name" value="Adenine nucleotide alpha hydrolases-like"/>
    <property type="match status" value="1"/>
</dbReference>
<comment type="function">
    <text evidence="7">Catalyzes the ATP-dependent amidation of deamido-NAD to form NAD. Uses L-glutamine as a nitrogen source.</text>
</comment>
<dbReference type="Pfam" id="PF00795">
    <property type="entry name" value="CN_hydrolase"/>
    <property type="match status" value="1"/>
</dbReference>
<dbReference type="PANTHER" id="PTHR23090">
    <property type="entry name" value="NH 3 /GLUTAMINE-DEPENDENT NAD + SYNTHETASE"/>
    <property type="match status" value="1"/>
</dbReference>
<dbReference type="PIRSF" id="PIRSF006630">
    <property type="entry name" value="NADS_GAT"/>
    <property type="match status" value="1"/>
</dbReference>
<feature type="binding site" evidence="7">
    <location>
        <position position="185"/>
    </location>
    <ligand>
        <name>L-glutamine</name>
        <dbReference type="ChEBI" id="CHEBI:58359"/>
    </ligand>
</feature>
<dbReference type="InterPro" id="IPR003694">
    <property type="entry name" value="NAD_synthase"/>
</dbReference>
<comment type="similarity">
    <text evidence="9">Belongs to the NAD synthetase family.</text>
</comment>
<protein>
    <recommendedName>
        <fullName evidence="7 8">Glutamine-dependent NAD(+) synthetase</fullName>
        <ecNumber evidence="7 8">6.3.5.1</ecNumber>
    </recommendedName>
    <alternativeName>
        <fullName evidence="7 8">NAD(+) synthase [glutamine-hydrolyzing]</fullName>
    </alternativeName>
</protein>
<keyword evidence="3 7" id="KW-0436">Ligase</keyword>
<dbReference type="InterPro" id="IPR036526">
    <property type="entry name" value="C-N_Hydrolase_sf"/>
</dbReference>
<feature type="binding site" evidence="7">
    <location>
        <position position="121"/>
    </location>
    <ligand>
        <name>L-glutamine</name>
        <dbReference type="ChEBI" id="CHEBI:58359"/>
    </ligand>
</feature>
<gene>
    <name evidence="7" type="primary">nadE</name>
    <name evidence="11" type="ORF">P3W85_40715</name>
</gene>
<dbReference type="SUPFAM" id="SSF56317">
    <property type="entry name" value="Carbon-nitrogen hydrolase"/>
    <property type="match status" value="1"/>
</dbReference>
<feature type="binding site" evidence="7">
    <location>
        <position position="384"/>
    </location>
    <ligand>
        <name>deamido-NAD(+)</name>
        <dbReference type="ChEBI" id="CHEBI:58437"/>
        <note>ligand shared between two neighboring subunits</note>
    </ligand>
</feature>
<evidence type="ECO:0000259" key="10">
    <source>
        <dbReference type="PROSITE" id="PS50263"/>
    </source>
</evidence>
<evidence type="ECO:0000256" key="1">
    <source>
        <dbReference type="ARBA" id="ARBA00005188"/>
    </source>
</evidence>
<feature type="binding site" evidence="7">
    <location>
        <position position="408"/>
    </location>
    <ligand>
        <name>ATP</name>
        <dbReference type="ChEBI" id="CHEBI:30616"/>
    </ligand>
</feature>
<keyword evidence="5 7" id="KW-0067">ATP-binding</keyword>
<evidence type="ECO:0000313" key="12">
    <source>
        <dbReference type="Proteomes" id="UP001216674"/>
    </source>
</evidence>
<dbReference type="PROSITE" id="PS50263">
    <property type="entry name" value="CN_HYDROLASE"/>
    <property type="match status" value="1"/>
</dbReference>
<reference evidence="11 12" key="1">
    <citation type="submission" date="2023-03" db="EMBL/GenBank/DDBJ databases">
        <title>Draft assemblies of triclosan tolerant bacteria isolated from returned activated sludge.</title>
        <authorList>
            <person name="Van Hamelsveld S."/>
        </authorList>
    </citation>
    <scope>NUCLEOTIDE SEQUENCE [LARGE SCALE GENOMIC DNA]</scope>
    <source>
        <strain evidence="11 12">GW210010_S58</strain>
    </source>
</reference>
<dbReference type="InterPro" id="IPR014729">
    <property type="entry name" value="Rossmann-like_a/b/a_fold"/>
</dbReference>
<evidence type="ECO:0000313" key="11">
    <source>
        <dbReference type="EMBL" id="MDF3839218.1"/>
    </source>
</evidence>
<feature type="binding site" evidence="7">
    <location>
        <position position="191"/>
    </location>
    <ligand>
        <name>L-glutamine</name>
        <dbReference type="ChEBI" id="CHEBI:58359"/>
    </ligand>
</feature>
<feature type="domain" description="CN hydrolase" evidence="10">
    <location>
        <begin position="3"/>
        <end position="255"/>
    </location>
</feature>
<keyword evidence="12" id="KW-1185">Reference proteome</keyword>
<evidence type="ECO:0000256" key="7">
    <source>
        <dbReference type="HAMAP-Rule" id="MF_02090"/>
    </source>
</evidence>
<organism evidence="11 12">
    <name type="scientific">Cupriavidus basilensis</name>
    <dbReference type="NCBI Taxonomy" id="68895"/>
    <lineage>
        <taxon>Bacteria</taxon>
        <taxon>Pseudomonadati</taxon>
        <taxon>Pseudomonadota</taxon>
        <taxon>Betaproteobacteria</taxon>
        <taxon>Burkholderiales</taxon>
        <taxon>Burkholderiaceae</taxon>
        <taxon>Cupriavidus</taxon>
    </lineage>
</organism>
<evidence type="ECO:0000256" key="6">
    <source>
        <dbReference type="ARBA" id="ARBA00023027"/>
    </source>
</evidence>
<evidence type="ECO:0000256" key="4">
    <source>
        <dbReference type="ARBA" id="ARBA00022741"/>
    </source>
</evidence>
<accession>A0ABT6B3L5</accession>
<dbReference type="HAMAP" id="MF_02090">
    <property type="entry name" value="NadE_glutamine_dep"/>
    <property type="match status" value="1"/>
</dbReference>
<dbReference type="RefSeq" id="WP_276268980.1">
    <property type="nucleotide sequence ID" value="NZ_JARJLM010000661.1"/>
</dbReference>
<dbReference type="Gene3D" id="3.40.50.620">
    <property type="entry name" value="HUPs"/>
    <property type="match status" value="1"/>
</dbReference>
<proteinExistence type="inferred from homology"/>
<comment type="catalytic activity">
    <reaction evidence="7 8">
        <text>deamido-NAD(+) + L-glutamine + ATP + H2O = L-glutamate + AMP + diphosphate + NAD(+) + H(+)</text>
        <dbReference type="Rhea" id="RHEA:24384"/>
        <dbReference type="ChEBI" id="CHEBI:15377"/>
        <dbReference type="ChEBI" id="CHEBI:15378"/>
        <dbReference type="ChEBI" id="CHEBI:29985"/>
        <dbReference type="ChEBI" id="CHEBI:30616"/>
        <dbReference type="ChEBI" id="CHEBI:33019"/>
        <dbReference type="ChEBI" id="CHEBI:57540"/>
        <dbReference type="ChEBI" id="CHEBI:58359"/>
        <dbReference type="ChEBI" id="CHEBI:58437"/>
        <dbReference type="ChEBI" id="CHEBI:456215"/>
        <dbReference type="EC" id="6.3.5.1"/>
    </reaction>
</comment>
<feature type="binding site" evidence="7">
    <location>
        <position position="535"/>
    </location>
    <ligand>
        <name>deamido-NAD(+)</name>
        <dbReference type="ChEBI" id="CHEBI:58437"/>
        <note>ligand shared between two neighboring subunits</note>
    </ligand>
</feature>
<feature type="active site" description="Nucleophile; for glutaminase activity" evidence="7">
    <location>
        <position position="152"/>
    </location>
</feature>
<dbReference type="Pfam" id="PF02540">
    <property type="entry name" value="NAD_synthase"/>
    <property type="match status" value="1"/>
</dbReference>
<feature type="binding site" evidence="7">
    <location>
        <begin position="301"/>
        <end position="308"/>
    </location>
    <ligand>
        <name>ATP</name>
        <dbReference type="ChEBI" id="CHEBI:30616"/>
    </ligand>
</feature>
<keyword evidence="4 7" id="KW-0547">Nucleotide-binding</keyword>
<comment type="caution">
    <text evidence="7">Lacks conserved residue(s) required for the propagation of feature annotation.</text>
</comment>
<evidence type="ECO:0000256" key="5">
    <source>
        <dbReference type="ARBA" id="ARBA00022840"/>
    </source>
</evidence>
<dbReference type="PANTHER" id="PTHR23090:SF9">
    <property type="entry name" value="GLUTAMINE-DEPENDENT NAD(+) SYNTHETASE"/>
    <property type="match status" value="1"/>
</dbReference>
<evidence type="ECO:0000256" key="9">
    <source>
        <dbReference type="RuleBase" id="RU003811"/>
    </source>
</evidence>
<dbReference type="GO" id="GO:0003952">
    <property type="term" value="F:NAD+ synthase (glutamine-hydrolyzing) activity"/>
    <property type="evidence" value="ECO:0007669"/>
    <property type="project" value="UniProtKB-EC"/>
</dbReference>
<evidence type="ECO:0000256" key="2">
    <source>
        <dbReference type="ARBA" id="ARBA00007145"/>
    </source>
</evidence>